<organism evidence="2 3">
    <name type="scientific">Nocardia stercoris</name>
    <dbReference type="NCBI Taxonomy" id="2483361"/>
    <lineage>
        <taxon>Bacteria</taxon>
        <taxon>Bacillati</taxon>
        <taxon>Actinomycetota</taxon>
        <taxon>Actinomycetes</taxon>
        <taxon>Mycobacteriales</taxon>
        <taxon>Nocardiaceae</taxon>
        <taxon>Nocardia</taxon>
    </lineage>
</organism>
<feature type="chain" id="PRO_5038596814" evidence="1">
    <location>
        <begin position="20"/>
        <end position="182"/>
    </location>
</feature>
<gene>
    <name evidence="2" type="ORF">EBN03_24840</name>
</gene>
<accession>A0A3M2L535</accession>
<dbReference type="AlphaFoldDB" id="A0A3M2L535"/>
<evidence type="ECO:0000313" key="3">
    <source>
        <dbReference type="Proteomes" id="UP000279275"/>
    </source>
</evidence>
<evidence type="ECO:0000256" key="1">
    <source>
        <dbReference type="SAM" id="SignalP"/>
    </source>
</evidence>
<reference evidence="2 3" key="1">
    <citation type="submission" date="2018-10" db="EMBL/GenBank/DDBJ databases">
        <title>Isolation from cow dung.</title>
        <authorList>
            <person name="Ling L."/>
        </authorList>
    </citation>
    <scope>NUCLEOTIDE SEQUENCE [LARGE SCALE GENOMIC DNA]</scope>
    <source>
        <strain evidence="2 3">NEAU-LL90</strain>
    </source>
</reference>
<evidence type="ECO:0000313" key="2">
    <source>
        <dbReference type="EMBL" id="RMI29638.1"/>
    </source>
</evidence>
<keyword evidence="3" id="KW-1185">Reference proteome</keyword>
<dbReference type="EMBL" id="RFFH01000013">
    <property type="protein sequence ID" value="RMI29638.1"/>
    <property type="molecule type" value="Genomic_DNA"/>
</dbReference>
<protein>
    <submittedName>
        <fullName evidence="2">Uncharacterized protein</fullName>
    </submittedName>
</protein>
<feature type="signal peptide" evidence="1">
    <location>
        <begin position="1"/>
        <end position="19"/>
    </location>
</feature>
<dbReference type="Proteomes" id="UP000279275">
    <property type="component" value="Unassembled WGS sequence"/>
</dbReference>
<keyword evidence="1" id="KW-0732">Signal</keyword>
<comment type="caution">
    <text evidence="2">The sequence shown here is derived from an EMBL/GenBank/DDBJ whole genome shotgun (WGS) entry which is preliminary data.</text>
</comment>
<proteinExistence type="predicted"/>
<name>A0A3M2L535_9NOCA</name>
<sequence length="182" mass="17032">MAATPASAALGIVASTAYCAGSTYTVTVPAADAAAMATAAGASSFELLTQSTPSGSTAQSTPVTYTAGQDVSFQWTAPAAGTVNLYVMPVSANGAGGEGPLAVTVVQPDASGTGCVPGAAATTTVTPTSTAAVPTTSAPTPASSGSGILGSSTGSGLINSLVYAFGAVLNVGSSASSTGSGR</sequence>